<dbReference type="SUPFAM" id="SSF53448">
    <property type="entry name" value="Nucleotide-diphospho-sugar transferases"/>
    <property type="match status" value="1"/>
</dbReference>
<accession>A0A2T1D4B5</accession>
<feature type="transmembrane region" description="Helical" evidence="1">
    <location>
        <begin position="30"/>
        <end position="49"/>
    </location>
</feature>
<dbReference type="OrthoDB" id="507684at2"/>
<comment type="caution">
    <text evidence="2">The sequence shown here is derived from an EMBL/GenBank/DDBJ whole genome shotgun (WGS) entry which is preliminary data.</text>
</comment>
<reference evidence="2 3" key="1">
    <citation type="submission" date="2018-02" db="EMBL/GenBank/DDBJ databases">
        <authorList>
            <person name="Cohen D.B."/>
            <person name="Kent A.D."/>
        </authorList>
    </citation>
    <scope>NUCLEOTIDE SEQUENCE [LARGE SCALE GENOMIC DNA]</scope>
    <source>
        <strain evidence="2 3">ULC007</strain>
    </source>
</reference>
<keyword evidence="1" id="KW-0812">Transmembrane</keyword>
<evidence type="ECO:0000313" key="2">
    <source>
        <dbReference type="EMBL" id="PSB15353.1"/>
    </source>
</evidence>
<protein>
    <submittedName>
        <fullName evidence="2">DUF4079 domain-containing protein</fullName>
    </submittedName>
</protein>
<proteinExistence type="predicted"/>
<dbReference type="Pfam" id="PF13301">
    <property type="entry name" value="DUF4079"/>
    <property type="match status" value="1"/>
</dbReference>
<keyword evidence="1" id="KW-0472">Membrane</keyword>
<dbReference type="Proteomes" id="UP000238634">
    <property type="component" value="Unassembled WGS sequence"/>
</dbReference>
<dbReference type="STRING" id="1920490.GCA_001895925_03011"/>
<dbReference type="AlphaFoldDB" id="A0A2T1D4B5"/>
<name>A0A2T1D4B5_9CYAN</name>
<reference evidence="2 3" key="2">
    <citation type="submission" date="2018-03" db="EMBL/GenBank/DDBJ databases">
        <title>The ancient ancestry and fast evolution of plastids.</title>
        <authorList>
            <person name="Moore K.R."/>
            <person name="Magnabosco C."/>
            <person name="Momper L."/>
            <person name="Gold D.A."/>
            <person name="Bosak T."/>
            <person name="Fournier G.P."/>
        </authorList>
    </citation>
    <scope>NUCLEOTIDE SEQUENCE [LARGE SCALE GENOMIC DNA]</scope>
    <source>
        <strain evidence="2 3">ULC007</strain>
    </source>
</reference>
<gene>
    <name evidence="2" type="ORF">C7B65_24605</name>
</gene>
<dbReference type="InterPro" id="IPR029044">
    <property type="entry name" value="Nucleotide-diphossugar_trans"/>
</dbReference>
<keyword evidence="3" id="KW-1185">Reference proteome</keyword>
<dbReference type="EMBL" id="PVWG01000063">
    <property type="protein sequence ID" value="PSB15353.1"/>
    <property type="molecule type" value="Genomic_DNA"/>
</dbReference>
<evidence type="ECO:0000313" key="3">
    <source>
        <dbReference type="Proteomes" id="UP000238634"/>
    </source>
</evidence>
<keyword evidence="1" id="KW-1133">Transmembrane helix</keyword>
<sequence length="174" mass="19907">MGCRNAASALLIFSLSIVQSIYKDRTQHWRMVHIIISSVMALLFVGQAITGTRMLLGVPLSWQEPYIQQLYEQQLPTLLERCLIALSQQTLQDQVKVLVGRDWQTYPAGFETLPDRFQTLHWITAPQGATVPKRRSLGIQQSQGEIITLLEDDCIVPSDWCTTLHLDRYFNLIH</sequence>
<dbReference type="Gene3D" id="3.90.550.10">
    <property type="entry name" value="Spore Coat Polysaccharide Biosynthesis Protein SpsA, Chain A"/>
    <property type="match status" value="1"/>
</dbReference>
<organism evidence="2 3">
    <name type="scientific">Phormidesmis priestleyi ULC007</name>
    <dbReference type="NCBI Taxonomy" id="1920490"/>
    <lineage>
        <taxon>Bacteria</taxon>
        <taxon>Bacillati</taxon>
        <taxon>Cyanobacteriota</taxon>
        <taxon>Cyanophyceae</taxon>
        <taxon>Leptolyngbyales</taxon>
        <taxon>Leptolyngbyaceae</taxon>
        <taxon>Phormidesmis</taxon>
    </lineage>
</organism>
<evidence type="ECO:0000256" key="1">
    <source>
        <dbReference type="SAM" id="Phobius"/>
    </source>
</evidence>
<dbReference type="InterPro" id="IPR025067">
    <property type="entry name" value="DUF4079"/>
</dbReference>